<feature type="compositionally biased region" description="Low complexity" evidence="2">
    <location>
        <begin position="1082"/>
        <end position="1111"/>
    </location>
</feature>
<evidence type="ECO:0000256" key="2">
    <source>
        <dbReference type="SAM" id="MobiDB-lite"/>
    </source>
</evidence>
<dbReference type="Proteomes" id="UP001244341">
    <property type="component" value="Chromosome 1b"/>
</dbReference>
<feature type="region of interest" description="Disordered" evidence="2">
    <location>
        <begin position="603"/>
        <end position="657"/>
    </location>
</feature>
<feature type="region of interest" description="Disordered" evidence="2">
    <location>
        <begin position="1187"/>
        <end position="1215"/>
    </location>
</feature>
<feature type="compositionally biased region" description="Low complexity" evidence="2">
    <location>
        <begin position="513"/>
        <end position="529"/>
    </location>
</feature>
<evidence type="ECO:0000256" key="1">
    <source>
        <dbReference type="SAM" id="Coils"/>
    </source>
</evidence>
<dbReference type="PANTHER" id="PTHR34452">
    <property type="entry name" value="MYOSIN HEAVY CHAIN-RELATED PROTEIN"/>
    <property type="match status" value="1"/>
</dbReference>
<feature type="compositionally biased region" description="Low complexity" evidence="2">
    <location>
        <begin position="799"/>
        <end position="833"/>
    </location>
</feature>
<evidence type="ECO:0008006" key="5">
    <source>
        <dbReference type="Google" id="ProtNLM"/>
    </source>
</evidence>
<feature type="coiled-coil region" evidence="1">
    <location>
        <begin position="37"/>
        <end position="155"/>
    </location>
</feature>
<name>A0ABY8TJ04_TETOB</name>
<accession>A0ABY8TJ04</accession>
<gene>
    <name evidence="3" type="ORF">OEZ85_008495</name>
</gene>
<feature type="coiled-coil region" evidence="1">
    <location>
        <begin position="288"/>
        <end position="465"/>
    </location>
</feature>
<evidence type="ECO:0000313" key="3">
    <source>
        <dbReference type="EMBL" id="WIA09082.1"/>
    </source>
</evidence>
<feature type="region of interest" description="Disordered" evidence="2">
    <location>
        <begin position="1272"/>
        <end position="1293"/>
    </location>
</feature>
<protein>
    <recommendedName>
        <fullName evidence="5">Dilute domain-containing protein</fullName>
    </recommendedName>
</protein>
<feature type="compositionally biased region" description="Basic and acidic residues" evidence="2">
    <location>
        <begin position="858"/>
        <end position="867"/>
    </location>
</feature>
<feature type="compositionally biased region" description="Low complexity" evidence="2">
    <location>
        <begin position="1311"/>
        <end position="1324"/>
    </location>
</feature>
<feature type="compositionally biased region" description="Polar residues" evidence="2">
    <location>
        <begin position="604"/>
        <end position="629"/>
    </location>
</feature>
<proteinExistence type="predicted"/>
<reference evidence="3 4" key="1">
    <citation type="submission" date="2023-05" db="EMBL/GenBank/DDBJ databases">
        <title>A 100% complete, gapless, phased diploid assembly of the Scenedesmus obliquus UTEX 3031 genome.</title>
        <authorList>
            <person name="Biondi T.C."/>
            <person name="Hanschen E.R."/>
            <person name="Kwon T."/>
            <person name="Eng W."/>
            <person name="Kruse C.P.S."/>
            <person name="Koehler S.I."/>
            <person name="Kunde Y."/>
            <person name="Gleasner C.D."/>
            <person name="You Mak K.T."/>
            <person name="Polle J."/>
            <person name="Hovde B.T."/>
            <person name="Starkenburg S.R."/>
        </authorList>
    </citation>
    <scope>NUCLEOTIDE SEQUENCE [LARGE SCALE GENOMIC DNA]</scope>
    <source>
        <strain evidence="3 4">DOE0152z</strain>
    </source>
</reference>
<organism evidence="3 4">
    <name type="scientific">Tetradesmus obliquus</name>
    <name type="common">Green alga</name>
    <name type="synonym">Acutodesmus obliquus</name>
    <dbReference type="NCBI Taxonomy" id="3088"/>
    <lineage>
        <taxon>Eukaryota</taxon>
        <taxon>Viridiplantae</taxon>
        <taxon>Chlorophyta</taxon>
        <taxon>core chlorophytes</taxon>
        <taxon>Chlorophyceae</taxon>
        <taxon>CS clade</taxon>
        <taxon>Sphaeropleales</taxon>
        <taxon>Scenedesmaceae</taxon>
        <taxon>Tetradesmus</taxon>
    </lineage>
</organism>
<feature type="compositionally biased region" description="Low complexity" evidence="2">
    <location>
        <begin position="1187"/>
        <end position="1197"/>
    </location>
</feature>
<keyword evidence="4" id="KW-1185">Reference proteome</keyword>
<keyword evidence="1" id="KW-0175">Coiled coil</keyword>
<feature type="coiled-coil region" evidence="1">
    <location>
        <begin position="184"/>
        <end position="229"/>
    </location>
</feature>
<feature type="coiled-coil region" evidence="1">
    <location>
        <begin position="705"/>
        <end position="747"/>
    </location>
</feature>
<dbReference type="PANTHER" id="PTHR34452:SF7">
    <property type="entry name" value="MYOSIN HEAVY CHAIN-RELATED PROTEIN"/>
    <property type="match status" value="1"/>
</dbReference>
<feature type="region of interest" description="Disordered" evidence="2">
    <location>
        <begin position="1309"/>
        <end position="1372"/>
    </location>
</feature>
<sequence>MDTTATDTGTRLKEHLYRAEAERLLLQQKAAVLDGERQQLSADVHTLQQQLAAAHAAFVTAQQHNQQLSADNAKLQVQVEAAVREYRANDIICCGLRDTISRLQRHLADSQETCRQQAQEISTFAADMQELRHCKVDLTQQVSDLQRQHQQLQADHATSLKQLSDAELELQDSKRRWLDEHGDMARMVQDIQESKQQLQAAMEEQAKQLEEHKQQLKDQQAKCAEFEAEVGSVRDIVMVLGKAIGKQPRGQELPSHEDPVWAKLGPLGGVQFALEVVMKHTRAQDAKVKGMSSELSRLEDRVRSESAQQAELQAGLYEVRGLYAKAISDRESLEARAARAEAEKAAADTNWQRAKAQAAEDSARLAELQESVMSLTKQVQQLLPLQPRCSTLEVERDTAQHKLDRLQEQHDQLQRQQQQAVAREGELRASLDTYKTEHMQLLNANAQLVEKCQSLNKRVQVLEISTREGNLAVGQLEETKKRLCSTQNQLDAMSDSHARTLSRLETAKKLLHGTPGSSEPSSGGNSPHSPRSRKSSRHTSGVGAAPDCAPLPGDQAAAAAAVAVAAAAAGAARAAGGASCPLSPCGPSGGPCTGPDAPAADNCSAANPTGTSSISRAASAHNQLRQRSSGVGAAATSESAGYSRRSRPASPYQDDEQAELINEDEVANLPPEVAQLLKRKGLEERLSSKQKKWHDMKVSVLSYFSNQLRKQLLQQTERSAKLELQLLEQEAQQLKVMQQQEEAATRQCMAAAADASAALQQVLADLRQVMSGEDAPGSNDTATAAAAAAAAAASSAYGAHEGSSSEGAAAQMQNDDDAASCSAGATSAGSDSTVVSSITAGATSTANADSAQRGWNIDGREAPDSVEQKQGVAGRKRSGWLHTAVSTMIGDLQTVAAEAVARAELIASRQEVAVQSDETQQTEWLHYVTSIHAGGITHMLHEKAVAEAIVRIYIRALHQLEATWGPISRLLASCQSLAGSSAKVALFCRLVGSCRQPGRAAWGAEHWQHFLLVLHAVKRLIGGLWKGVLRDWASTAGARLPLQCVHDLLGNVYNVSYLAELDRLPALLNTRQPLLEQPAGCAAAAAREQTPAEPGSGSSRSSREAGSVPSSRHQRGSVSSALRELLVDGPVGPAVDLDDLLAMIMLQFDAGLLPPNPLMEPRRLTDGSLANKNNAWGQAALELASSSSGAGQARAGSKLGMADGAAPDRADSSRSDWYLPSSMSGVSSAGGWLSRPATGAAAAASRVGTAAAGSPLPGELSSPAAASGLLPRIRTPDSAAPGGGRPSSSGGAAGSLPAMASYNAALPEVVSSSGSSTAAGSLGSPVSRSPTASASRVAFREAPGGPASSKARTASAMKKPSSIQLQGRPGGQ</sequence>
<feature type="region of interest" description="Disordered" evidence="2">
    <location>
        <begin position="511"/>
        <end position="548"/>
    </location>
</feature>
<feature type="compositionally biased region" description="Polar residues" evidence="2">
    <location>
        <begin position="834"/>
        <end position="850"/>
    </location>
</feature>
<feature type="region of interest" description="Disordered" evidence="2">
    <location>
        <begin position="799"/>
        <end position="874"/>
    </location>
</feature>
<dbReference type="EMBL" id="CP126208">
    <property type="protein sequence ID" value="WIA09082.1"/>
    <property type="molecule type" value="Genomic_DNA"/>
</dbReference>
<feature type="region of interest" description="Disordered" evidence="2">
    <location>
        <begin position="1079"/>
        <end position="1116"/>
    </location>
</feature>
<evidence type="ECO:0000313" key="4">
    <source>
        <dbReference type="Proteomes" id="UP001244341"/>
    </source>
</evidence>